<dbReference type="EMBL" id="CP041348">
    <property type="protein sequence ID" value="QHC34129.1"/>
    <property type="molecule type" value="Genomic_DNA"/>
</dbReference>
<sequence length="59" mass="6522">MTHEQRRSLIAGLARQYGGEWESKVQPVDDLRIPACPLPDYSALWLPGGQRVAFVEGGV</sequence>
<dbReference type="Proteomes" id="UP000464674">
    <property type="component" value="Chromosome"/>
</dbReference>
<reference evidence="1 2" key="1">
    <citation type="journal article" date="2020" name="Carbohydr. Polym.">
        <title>Characterization and optimization of production of bacterial cellulose from strain CGMCC 17276 based on whole-genome analysis.</title>
        <authorList>
            <person name="Lu T."/>
            <person name="Gao H."/>
            <person name="Liao B."/>
            <person name="Wu J."/>
            <person name="Zhang W."/>
            <person name="Huang J."/>
            <person name="Liu M."/>
            <person name="Huang J."/>
            <person name="Chang Z."/>
            <person name="Jin M."/>
            <person name="Yi Z."/>
            <person name="Jiang D."/>
        </authorList>
    </citation>
    <scope>NUCLEOTIDE SEQUENCE [LARGE SCALE GENOMIC DNA]</scope>
    <source>
        <strain evidence="1 2">CGMCC 17276</strain>
    </source>
</reference>
<accession>A0A857FKU7</accession>
<protein>
    <submittedName>
        <fullName evidence="1">Uncharacterized protein</fullName>
    </submittedName>
</protein>
<organism evidence="1 2">
    <name type="scientific">Komagataeibacter xylinus</name>
    <name type="common">Gluconacetobacter xylinus</name>
    <dbReference type="NCBI Taxonomy" id="28448"/>
    <lineage>
        <taxon>Bacteria</taxon>
        <taxon>Pseudomonadati</taxon>
        <taxon>Pseudomonadota</taxon>
        <taxon>Alphaproteobacteria</taxon>
        <taxon>Acetobacterales</taxon>
        <taxon>Acetobacteraceae</taxon>
        <taxon>Komagataeibacter</taxon>
    </lineage>
</organism>
<evidence type="ECO:0000313" key="1">
    <source>
        <dbReference type="EMBL" id="QHC34129.1"/>
    </source>
</evidence>
<evidence type="ECO:0000313" key="2">
    <source>
        <dbReference type="Proteomes" id="UP000464674"/>
    </source>
</evidence>
<name>A0A857FKU7_KOMXY</name>
<dbReference type="AlphaFoldDB" id="A0A857FKU7"/>
<dbReference type="OrthoDB" id="7280199at2"/>
<gene>
    <name evidence="1" type="ORF">FMA36_00115</name>
</gene>
<proteinExistence type="predicted"/>
<dbReference type="RefSeq" id="WP_159259983.1">
    <property type="nucleotide sequence ID" value="NZ_CP041348.1"/>
</dbReference>